<dbReference type="EC" id="2.7.13.3" evidence="2"/>
<dbReference type="GO" id="GO:0016301">
    <property type="term" value="F:kinase activity"/>
    <property type="evidence" value="ECO:0007669"/>
    <property type="project" value="UniProtKB-KW"/>
</dbReference>
<feature type="transmembrane region" description="Helical" evidence="11">
    <location>
        <begin position="193"/>
        <end position="212"/>
    </location>
</feature>
<dbReference type="InterPro" id="IPR050482">
    <property type="entry name" value="Sensor_HK_TwoCompSys"/>
</dbReference>
<feature type="transmembrane region" description="Helical" evidence="11">
    <location>
        <begin position="143"/>
        <end position="162"/>
    </location>
</feature>
<organism evidence="13 14">
    <name type="scientific">Streptomyces ovatisporus</name>
    <dbReference type="NCBI Taxonomy" id="1128682"/>
    <lineage>
        <taxon>Bacteria</taxon>
        <taxon>Bacillati</taxon>
        <taxon>Actinomycetota</taxon>
        <taxon>Actinomycetes</taxon>
        <taxon>Kitasatosporales</taxon>
        <taxon>Streptomycetaceae</taxon>
        <taxon>Streptomyces</taxon>
    </lineage>
</organism>
<accession>A0ABV9A2K6</accession>
<keyword evidence="11" id="KW-0812">Transmembrane</keyword>
<keyword evidence="11" id="KW-1133">Transmembrane helix</keyword>
<proteinExistence type="predicted"/>
<keyword evidence="5" id="KW-0547">Nucleotide-binding</keyword>
<feature type="region of interest" description="Disordered" evidence="10">
    <location>
        <begin position="1"/>
        <end position="30"/>
    </location>
</feature>
<keyword evidence="3" id="KW-0597">Phosphoprotein</keyword>
<feature type="transmembrane region" description="Helical" evidence="11">
    <location>
        <begin position="92"/>
        <end position="111"/>
    </location>
</feature>
<dbReference type="Pfam" id="PF07730">
    <property type="entry name" value="HisKA_3"/>
    <property type="match status" value="1"/>
</dbReference>
<dbReference type="SUPFAM" id="SSF55874">
    <property type="entry name" value="ATPase domain of HSP90 chaperone/DNA topoisomerase II/histidine kinase"/>
    <property type="match status" value="1"/>
</dbReference>
<evidence type="ECO:0000256" key="7">
    <source>
        <dbReference type="ARBA" id="ARBA00022840"/>
    </source>
</evidence>
<keyword evidence="8" id="KW-0902">Two-component regulatory system</keyword>
<comment type="caution">
    <text evidence="13">The sequence shown here is derived from an EMBL/GenBank/DDBJ whole genome shotgun (WGS) entry which is preliminary data.</text>
</comment>
<evidence type="ECO:0000256" key="1">
    <source>
        <dbReference type="ARBA" id="ARBA00000085"/>
    </source>
</evidence>
<evidence type="ECO:0000256" key="11">
    <source>
        <dbReference type="SAM" id="Phobius"/>
    </source>
</evidence>
<feature type="transmembrane region" description="Helical" evidence="11">
    <location>
        <begin position="169"/>
        <end position="187"/>
    </location>
</feature>
<evidence type="ECO:0000256" key="3">
    <source>
        <dbReference type="ARBA" id="ARBA00022553"/>
    </source>
</evidence>
<evidence type="ECO:0000256" key="2">
    <source>
        <dbReference type="ARBA" id="ARBA00012438"/>
    </source>
</evidence>
<keyword evidence="11" id="KW-0472">Membrane</keyword>
<evidence type="ECO:0000256" key="10">
    <source>
        <dbReference type="SAM" id="MobiDB-lite"/>
    </source>
</evidence>
<dbReference type="PANTHER" id="PTHR24421">
    <property type="entry name" value="NITRATE/NITRITE SENSOR PROTEIN NARX-RELATED"/>
    <property type="match status" value="1"/>
</dbReference>
<protein>
    <recommendedName>
        <fullName evidence="2">histidine kinase</fullName>
        <ecNumber evidence="2">2.7.13.3</ecNumber>
    </recommendedName>
</protein>
<feature type="compositionally biased region" description="Low complexity" evidence="10">
    <location>
        <begin position="12"/>
        <end position="28"/>
    </location>
</feature>
<dbReference type="InterPro" id="IPR011712">
    <property type="entry name" value="Sig_transdc_His_kin_sub3_dim/P"/>
</dbReference>
<evidence type="ECO:0000256" key="6">
    <source>
        <dbReference type="ARBA" id="ARBA00022777"/>
    </source>
</evidence>
<evidence type="ECO:0000259" key="12">
    <source>
        <dbReference type="Pfam" id="PF07730"/>
    </source>
</evidence>
<gene>
    <name evidence="13" type="ORF">ACFPA8_03040</name>
</gene>
<feature type="coiled-coil region" evidence="9">
    <location>
        <begin position="208"/>
        <end position="248"/>
    </location>
</feature>
<dbReference type="PANTHER" id="PTHR24421:SF10">
    <property type="entry name" value="NITRATE_NITRITE SENSOR PROTEIN NARQ"/>
    <property type="match status" value="1"/>
</dbReference>
<keyword evidence="4" id="KW-0808">Transferase</keyword>
<keyword evidence="7" id="KW-0067">ATP-binding</keyword>
<feature type="compositionally biased region" description="Pro residues" evidence="10">
    <location>
        <begin position="1"/>
        <end position="11"/>
    </location>
</feature>
<keyword evidence="9" id="KW-0175">Coiled coil</keyword>
<name>A0ABV9A2K6_9ACTN</name>
<feature type="region of interest" description="Disordered" evidence="10">
    <location>
        <begin position="378"/>
        <end position="419"/>
    </location>
</feature>
<evidence type="ECO:0000313" key="13">
    <source>
        <dbReference type="EMBL" id="MFC4493110.1"/>
    </source>
</evidence>
<sequence length="491" mass="51466">MSSSPPDPPAAEPSSGPSREPSGQQPSRTVQTALRGLRSFAAALTTPVHSGDAPPVLRSGVVRRRLAHVLTAALVVLLIPVTTNVLSEDYGLPGAVATSLAFAQAGPLLLAVTRPLQAWWVVITADTAGALLVLFTPPTEDSWPWPATVIVGYLVLCLALALRERRSTLIAVWTVTLVLSLVLGFLAQDRSDGTNVLLIVLSGIILLLGAAMRERADAQRRLAEQETISEAERARRTLLEERARIARELHDVVAHHMSVITVQADSAPYRLSGLPPAAREEFDSIAATARESLSEMRRLLGVLRSEENNGERAPQPGLDRLGQLVEATVRAGVPTELSVAPELSGLPQAVQLSAYRIVQEALANVVRHAPGASAHVFVRGAGEDDTRSGRSNRSTGIGKAGSVEAGNPPHGHLDGTPSTLTVLVVNGPAPQPAGPPLETTGTGHGLVGMRERVRLVGGTLDVGPLPDGGFRVAAGLPVLPAPLTGKDPSPS</sequence>
<dbReference type="Gene3D" id="3.30.565.10">
    <property type="entry name" value="Histidine kinase-like ATPase, C-terminal domain"/>
    <property type="match status" value="1"/>
</dbReference>
<dbReference type="Gene3D" id="1.20.5.1930">
    <property type="match status" value="1"/>
</dbReference>
<feature type="transmembrane region" description="Helical" evidence="11">
    <location>
        <begin position="66"/>
        <end position="86"/>
    </location>
</feature>
<dbReference type="InterPro" id="IPR036890">
    <property type="entry name" value="HATPase_C_sf"/>
</dbReference>
<evidence type="ECO:0000313" key="14">
    <source>
        <dbReference type="Proteomes" id="UP001595997"/>
    </source>
</evidence>
<dbReference type="EMBL" id="JBHSFH010000003">
    <property type="protein sequence ID" value="MFC4493110.1"/>
    <property type="molecule type" value="Genomic_DNA"/>
</dbReference>
<dbReference type="CDD" id="cd16917">
    <property type="entry name" value="HATPase_UhpB-NarQ-NarX-like"/>
    <property type="match status" value="1"/>
</dbReference>
<reference evidence="14" key="1">
    <citation type="journal article" date="2019" name="Int. J. Syst. Evol. Microbiol.">
        <title>The Global Catalogue of Microorganisms (GCM) 10K type strain sequencing project: providing services to taxonomists for standard genome sequencing and annotation.</title>
        <authorList>
            <consortium name="The Broad Institute Genomics Platform"/>
            <consortium name="The Broad Institute Genome Sequencing Center for Infectious Disease"/>
            <person name="Wu L."/>
            <person name="Ma J."/>
        </authorList>
    </citation>
    <scope>NUCLEOTIDE SEQUENCE [LARGE SCALE GENOMIC DNA]</scope>
    <source>
        <strain evidence="14">CGMCC 4.7357</strain>
    </source>
</reference>
<comment type="catalytic activity">
    <reaction evidence="1">
        <text>ATP + protein L-histidine = ADP + protein N-phospho-L-histidine.</text>
        <dbReference type="EC" id="2.7.13.3"/>
    </reaction>
</comment>
<feature type="transmembrane region" description="Helical" evidence="11">
    <location>
        <begin position="118"/>
        <end position="137"/>
    </location>
</feature>
<evidence type="ECO:0000256" key="5">
    <source>
        <dbReference type="ARBA" id="ARBA00022741"/>
    </source>
</evidence>
<evidence type="ECO:0000256" key="4">
    <source>
        <dbReference type="ARBA" id="ARBA00022679"/>
    </source>
</evidence>
<keyword evidence="6 13" id="KW-0418">Kinase</keyword>
<feature type="domain" description="Signal transduction histidine kinase subgroup 3 dimerisation and phosphoacceptor" evidence="12">
    <location>
        <begin position="241"/>
        <end position="306"/>
    </location>
</feature>
<dbReference type="Proteomes" id="UP001595997">
    <property type="component" value="Unassembled WGS sequence"/>
</dbReference>
<keyword evidence="14" id="KW-1185">Reference proteome</keyword>
<evidence type="ECO:0000256" key="8">
    <source>
        <dbReference type="ARBA" id="ARBA00023012"/>
    </source>
</evidence>
<evidence type="ECO:0000256" key="9">
    <source>
        <dbReference type="SAM" id="Coils"/>
    </source>
</evidence>
<dbReference type="RefSeq" id="WP_386441807.1">
    <property type="nucleotide sequence ID" value="NZ_JBHSFH010000003.1"/>
</dbReference>